<gene>
    <name evidence="1" type="ORF">AGERDE_LOCUS13091</name>
</gene>
<feature type="non-terminal residue" evidence="1">
    <location>
        <position position="1"/>
    </location>
</feature>
<accession>A0A9N9ERQ0</accession>
<proteinExistence type="predicted"/>
<evidence type="ECO:0000313" key="1">
    <source>
        <dbReference type="EMBL" id="CAG8690738.1"/>
    </source>
</evidence>
<organism evidence="1 2">
    <name type="scientific">Ambispora gerdemannii</name>
    <dbReference type="NCBI Taxonomy" id="144530"/>
    <lineage>
        <taxon>Eukaryota</taxon>
        <taxon>Fungi</taxon>
        <taxon>Fungi incertae sedis</taxon>
        <taxon>Mucoromycota</taxon>
        <taxon>Glomeromycotina</taxon>
        <taxon>Glomeromycetes</taxon>
        <taxon>Archaeosporales</taxon>
        <taxon>Ambisporaceae</taxon>
        <taxon>Ambispora</taxon>
    </lineage>
</organism>
<reference evidence="1" key="1">
    <citation type="submission" date="2021-06" db="EMBL/GenBank/DDBJ databases">
        <authorList>
            <person name="Kallberg Y."/>
            <person name="Tangrot J."/>
            <person name="Rosling A."/>
        </authorList>
    </citation>
    <scope>NUCLEOTIDE SEQUENCE</scope>
    <source>
        <strain evidence="1">MT106</strain>
    </source>
</reference>
<comment type="caution">
    <text evidence="1">The sequence shown here is derived from an EMBL/GenBank/DDBJ whole genome shotgun (WGS) entry which is preliminary data.</text>
</comment>
<protein>
    <submittedName>
        <fullName evidence="1">7907_t:CDS:1</fullName>
    </submittedName>
</protein>
<keyword evidence="2" id="KW-1185">Reference proteome</keyword>
<feature type="non-terminal residue" evidence="1">
    <location>
        <position position="48"/>
    </location>
</feature>
<dbReference type="Proteomes" id="UP000789831">
    <property type="component" value="Unassembled WGS sequence"/>
</dbReference>
<evidence type="ECO:0000313" key="2">
    <source>
        <dbReference type="Proteomes" id="UP000789831"/>
    </source>
</evidence>
<dbReference type="EMBL" id="CAJVPL010014336">
    <property type="protein sequence ID" value="CAG8690738.1"/>
    <property type="molecule type" value="Genomic_DNA"/>
</dbReference>
<dbReference type="AlphaFoldDB" id="A0A9N9ERQ0"/>
<sequence length="48" mass="5780">DRHYGTQEFRFSLLSDFVSLPQRNLLRCFENVIGHKFHSEDSWRPEGK</sequence>
<name>A0A9N9ERQ0_9GLOM</name>